<sequence length="70" mass="7063">MSTAVIVGAGHGLGRAIAHRFGVEGFDIALIGRNASTLDTLVEGLSGAGVRAEGFVADVTRPSRSGQGVR</sequence>
<reference evidence="4" key="1">
    <citation type="journal article" date="2019" name="Int. J. Syst. Evol. Microbiol.">
        <title>The Global Catalogue of Microorganisms (GCM) 10K type strain sequencing project: providing services to taxonomists for standard genome sequencing and annotation.</title>
        <authorList>
            <consortium name="The Broad Institute Genomics Platform"/>
            <consortium name="The Broad Institute Genome Sequencing Center for Infectious Disease"/>
            <person name="Wu L."/>
            <person name="Ma J."/>
        </authorList>
    </citation>
    <scope>NUCLEOTIDE SEQUENCE [LARGE SCALE GENOMIC DNA]</scope>
    <source>
        <strain evidence="4">CGMCC 4.7645</strain>
    </source>
</reference>
<accession>A0ABW5G847</accession>
<evidence type="ECO:0000256" key="2">
    <source>
        <dbReference type="ARBA" id="ARBA00023002"/>
    </source>
</evidence>
<dbReference type="Pfam" id="PF00106">
    <property type="entry name" value="adh_short"/>
    <property type="match status" value="1"/>
</dbReference>
<dbReference type="InterPro" id="IPR036291">
    <property type="entry name" value="NAD(P)-bd_dom_sf"/>
</dbReference>
<dbReference type="Gene3D" id="3.40.50.720">
    <property type="entry name" value="NAD(P)-binding Rossmann-like Domain"/>
    <property type="match status" value="1"/>
</dbReference>
<keyword evidence="4" id="KW-1185">Reference proteome</keyword>
<name>A0ABW5G847_9PSEU</name>
<dbReference type="PANTHER" id="PTHR44196">
    <property type="entry name" value="DEHYDROGENASE/REDUCTASE SDR FAMILY MEMBER 7B"/>
    <property type="match status" value="1"/>
</dbReference>
<dbReference type="PANTHER" id="PTHR44196:SF1">
    <property type="entry name" value="DEHYDROGENASE_REDUCTASE SDR FAMILY MEMBER 7B"/>
    <property type="match status" value="1"/>
</dbReference>
<dbReference type="RefSeq" id="WP_378270710.1">
    <property type="nucleotide sequence ID" value="NZ_JBHUKR010000023.1"/>
</dbReference>
<evidence type="ECO:0000313" key="3">
    <source>
        <dbReference type="EMBL" id="MFD2421892.1"/>
    </source>
</evidence>
<dbReference type="InterPro" id="IPR002347">
    <property type="entry name" value="SDR_fam"/>
</dbReference>
<protein>
    <submittedName>
        <fullName evidence="3">SDR family NAD(P)-dependent oxidoreductase</fullName>
    </submittedName>
</protein>
<evidence type="ECO:0000256" key="1">
    <source>
        <dbReference type="ARBA" id="ARBA00006484"/>
    </source>
</evidence>
<dbReference type="Proteomes" id="UP001597417">
    <property type="component" value="Unassembled WGS sequence"/>
</dbReference>
<dbReference type="EMBL" id="JBHUKR010000023">
    <property type="protein sequence ID" value="MFD2421892.1"/>
    <property type="molecule type" value="Genomic_DNA"/>
</dbReference>
<comment type="caution">
    <text evidence="3">The sequence shown here is derived from an EMBL/GenBank/DDBJ whole genome shotgun (WGS) entry which is preliminary data.</text>
</comment>
<evidence type="ECO:0000313" key="4">
    <source>
        <dbReference type="Proteomes" id="UP001597417"/>
    </source>
</evidence>
<organism evidence="3 4">
    <name type="scientific">Amycolatopsis pigmentata</name>
    <dbReference type="NCBI Taxonomy" id="450801"/>
    <lineage>
        <taxon>Bacteria</taxon>
        <taxon>Bacillati</taxon>
        <taxon>Actinomycetota</taxon>
        <taxon>Actinomycetes</taxon>
        <taxon>Pseudonocardiales</taxon>
        <taxon>Pseudonocardiaceae</taxon>
        <taxon>Amycolatopsis</taxon>
    </lineage>
</organism>
<dbReference type="SUPFAM" id="SSF51735">
    <property type="entry name" value="NAD(P)-binding Rossmann-fold domains"/>
    <property type="match status" value="1"/>
</dbReference>
<comment type="similarity">
    <text evidence="1">Belongs to the short-chain dehydrogenases/reductases (SDR) family.</text>
</comment>
<gene>
    <name evidence="3" type="ORF">ACFSXZ_36750</name>
</gene>
<proteinExistence type="inferred from homology"/>
<keyword evidence="2" id="KW-0560">Oxidoreductase</keyword>